<gene>
    <name evidence="6" type="primary">rfbB</name>
    <name evidence="6" type="ORF">GCM10011609_24080</name>
</gene>
<proteinExistence type="predicted"/>
<evidence type="ECO:0000256" key="2">
    <source>
        <dbReference type="ARBA" id="ARBA00022793"/>
    </source>
</evidence>
<evidence type="ECO:0000313" key="6">
    <source>
        <dbReference type="EMBL" id="GGM86696.1"/>
    </source>
</evidence>
<dbReference type="EMBL" id="BMNC01000003">
    <property type="protein sequence ID" value="GGM86696.1"/>
    <property type="molecule type" value="Genomic_DNA"/>
</dbReference>
<keyword evidence="3" id="KW-0520">NAD</keyword>
<evidence type="ECO:0000256" key="3">
    <source>
        <dbReference type="ARBA" id="ARBA00023027"/>
    </source>
</evidence>
<dbReference type="RefSeq" id="WP_189154764.1">
    <property type="nucleotide sequence ID" value="NZ_BMNC01000003.1"/>
</dbReference>
<dbReference type="Pfam" id="PF01370">
    <property type="entry name" value="Epimerase"/>
    <property type="match status" value="1"/>
</dbReference>
<dbReference type="InterPro" id="IPR001509">
    <property type="entry name" value="Epimerase_deHydtase"/>
</dbReference>
<dbReference type="PANTHER" id="PTHR43078:SF6">
    <property type="entry name" value="UDP-GLUCURONIC ACID DECARBOXYLASE 1"/>
    <property type="match status" value="1"/>
</dbReference>
<accession>A0ABQ2HP62</accession>
<keyword evidence="2" id="KW-0210">Decarboxylase</keyword>
<organism evidence="6 7">
    <name type="scientific">Lentzea pudingi</name>
    <dbReference type="NCBI Taxonomy" id="1789439"/>
    <lineage>
        <taxon>Bacteria</taxon>
        <taxon>Bacillati</taxon>
        <taxon>Actinomycetota</taxon>
        <taxon>Actinomycetes</taxon>
        <taxon>Pseudonocardiales</taxon>
        <taxon>Pseudonocardiaceae</taxon>
        <taxon>Lentzea</taxon>
    </lineage>
</organism>
<dbReference type="InterPro" id="IPR036291">
    <property type="entry name" value="NAD(P)-bd_dom_sf"/>
</dbReference>
<comment type="cofactor">
    <cofactor evidence="1">
        <name>NAD(+)</name>
        <dbReference type="ChEBI" id="CHEBI:57540"/>
    </cofactor>
</comment>
<comment type="caution">
    <text evidence="6">The sequence shown here is derived from an EMBL/GenBank/DDBJ whole genome shotgun (WGS) entry which is preliminary data.</text>
</comment>
<dbReference type="Gene3D" id="3.40.50.720">
    <property type="entry name" value="NAD(P)-binding Rossmann-like Domain"/>
    <property type="match status" value="1"/>
</dbReference>
<name>A0ABQ2HP62_9PSEU</name>
<protein>
    <submittedName>
        <fullName evidence="6">dTDP-glucose 4,6-dehydratase</fullName>
    </submittedName>
</protein>
<dbReference type="InterPro" id="IPR044516">
    <property type="entry name" value="UXS-like"/>
</dbReference>
<evidence type="ECO:0000259" key="5">
    <source>
        <dbReference type="Pfam" id="PF01370"/>
    </source>
</evidence>
<dbReference type="SUPFAM" id="SSF51735">
    <property type="entry name" value="NAD(P)-binding Rossmann-fold domains"/>
    <property type="match status" value="1"/>
</dbReference>
<reference evidence="7" key="1">
    <citation type="journal article" date="2019" name="Int. J. Syst. Evol. Microbiol.">
        <title>The Global Catalogue of Microorganisms (GCM) 10K type strain sequencing project: providing services to taxonomists for standard genome sequencing and annotation.</title>
        <authorList>
            <consortium name="The Broad Institute Genomics Platform"/>
            <consortium name="The Broad Institute Genome Sequencing Center for Infectious Disease"/>
            <person name="Wu L."/>
            <person name="Ma J."/>
        </authorList>
    </citation>
    <scope>NUCLEOTIDE SEQUENCE [LARGE SCALE GENOMIC DNA]</scope>
    <source>
        <strain evidence="7">CGMCC 4.7319</strain>
    </source>
</reference>
<dbReference type="Proteomes" id="UP000597656">
    <property type="component" value="Unassembled WGS sequence"/>
</dbReference>
<dbReference type="PANTHER" id="PTHR43078">
    <property type="entry name" value="UDP-GLUCURONIC ACID DECARBOXYLASE-RELATED"/>
    <property type="match status" value="1"/>
</dbReference>
<keyword evidence="4" id="KW-0456">Lyase</keyword>
<evidence type="ECO:0000256" key="1">
    <source>
        <dbReference type="ARBA" id="ARBA00001911"/>
    </source>
</evidence>
<feature type="domain" description="NAD-dependent epimerase/dehydratase" evidence="5">
    <location>
        <begin position="10"/>
        <end position="240"/>
    </location>
</feature>
<evidence type="ECO:0000313" key="7">
    <source>
        <dbReference type="Proteomes" id="UP000597656"/>
    </source>
</evidence>
<evidence type="ECO:0000256" key="4">
    <source>
        <dbReference type="ARBA" id="ARBA00023239"/>
    </source>
</evidence>
<sequence length="309" mass="33467">MATTAVPDRVVVTGGAGFLGSHVCDALLREGKRVVCVDSFRTGSLRNVPDGVSVVTADVTRPLDLLGPVDLILHLACPASPADYLRTPVDTLRTGGFGTYHALDLARRKGCRIVVASTSEVYGDPEEHPQRESYWGHVNPIGPRSVYDEAKRFGEALTVAFRGEHGVDAGIVRIFNTYGPRMRAHDGRMIPTFLRQALAGEPLTVHGDGLQTRSLCHVDDLVRGLLAMARSDHPGPINLGNPDEVTVLDVAHRSIEVTGSSSCVRHVESMVDDPRRRRPDIALAQEVLGWEPRISLEDGLRSFAGKFAG</sequence>
<keyword evidence="7" id="KW-1185">Reference proteome</keyword>